<evidence type="ECO:0000313" key="1">
    <source>
        <dbReference type="EMBL" id="GCD41969.1"/>
    </source>
</evidence>
<gene>
    <name evidence="1" type="ORF">GKJPGBOP_01627</name>
</gene>
<evidence type="ECO:0008006" key="3">
    <source>
        <dbReference type="Google" id="ProtNLM"/>
    </source>
</evidence>
<name>A0A401VY31_STREY</name>
<keyword evidence="2" id="KW-1185">Reference proteome</keyword>
<protein>
    <recommendedName>
        <fullName evidence="3">LysR substrate-binding domain-containing protein</fullName>
    </recommendedName>
</protein>
<organism evidence="1 2">
    <name type="scientific">Streptomyces paromomycinus</name>
    <name type="common">Streptomyces rimosus subsp. paromomycinus</name>
    <dbReference type="NCBI Taxonomy" id="92743"/>
    <lineage>
        <taxon>Bacteria</taxon>
        <taxon>Bacillati</taxon>
        <taxon>Actinomycetota</taxon>
        <taxon>Actinomycetes</taxon>
        <taxon>Kitasatosporales</taxon>
        <taxon>Streptomycetaceae</taxon>
        <taxon>Streptomyces</taxon>
    </lineage>
</organism>
<evidence type="ECO:0000313" key="2">
    <source>
        <dbReference type="Proteomes" id="UP000286746"/>
    </source>
</evidence>
<accession>A0A401VY31</accession>
<dbReference type="AlphaFoldDB" id="A0A401VY31"/>
<dbReference type="SUPFAM" id="SSF53850">
    <property type="entry name" value="Periplasmic binding protein-like II"/>
    <property type="match status" value="1"/>
</dbReference>
<dbReference type="Proteomes" id="UP000286746">
    <property type="component" value="Unassembled WGS sequence"/>
</dbReference>
<sequence>MTDLLSVEALKRCAAADPGVALLPAVAVADGAARGEVARGEVAVPPWTCRPALGVHLVRHKDRSPAAALTAHPGIAREHWAAEAG</sequence>
<dbReference type="EMBL" id="BHZD01000001">
    <property type="protein sequence ID" value="GCD41969.1"/>
    <property type="molecule type" value="Genomic_DNA"/>
</dbReference>
<comment type="caution">
    <text evidence="1">The sequence shown here is derived from an EMBL/GenBank/DDBJ whole genome shotgun (WGS) entry which is preliminary data.</text>
</comment>
<dbReference type="RefSeq" id="WP_170251644.1">
    <property type="nucleotide sequence ID" value="NZ_BHZD01000001.1"/>
</dbReference>
<reference evidence="1 2" key="1">
    <citation type="submission" date="2018-11" db="EMBL/GenBank/DDBJ databases">
        <title>Whole genome sequence of Streptomyces paromomycinus NBRC 15454(T).</title>
        <authorList>
            <person name="Komaki H."/>
            <person name="Tamura T."/>
        </authorList>
    </citation>
    <scope>NUCLEOTIDE SEQUENCE [LARGE SCALE GENOMIC DNA]</scope>
    <source>
        <strain evidence="1 2">NBRC 15454</strain>
    </source>
</reference>
<proteinExistence type="predicted"/>